<dbReference type="PANTHER" id="PTHR38781">
    <property type="entry name" value="ANTITOXIN DINJ-RELATED"/>
    <property type="match status" value="1"/>
</dbReference>
<evidence type="ECO:0000313" key="3">
    <source>
        <dbReference type="EMBL" id="PZM53923.1"/>
    </source>
</evidence>
<dbReference type="GO" id="GO:0006351">
    <property type="term" value="P:DNA-templated transcription"/>
    <property type="evidence" value="ECO:0007669"/>
    <property type="project" value="TreeGrafter"/>
</dbReference>
<dbReference type="EMBL" id="QHGU01000100">
    <property type="protein sequence ID" value="PZM53923.1"/>
    <property type="molecule type" value="Genomic_DNA"/>
</dbReference>
<accession>A0AB73TTL7</accession>
<dbReference type="PANTHER" id="PTHR38781:SF1">
    <property type="entry name" value="ANTITOXIN DINJ-RELATED"/>
    <property type="match status" value="1"/>
</dbReference>
<dbReference type="Proteomes" id="UP000249070">
    <property type="component" value="Unassembled WGS sequence"/>
</dbReference>
<sequence>MEKMAKLQISMDEKLKNEAESIIDELGMSPKTAVTVFYKQIVEQGKIPFSIELSEKSKRIHNIQRLAEKLPVQKLDTDEKIEEWFNEDEY</sequence>
<dbReference type="InterPro" id="IPR007337">
    <property type="entry name" value="RelB/DinJ"/>
</dbReference>
<evidence type="ECO:0000256" key="2">
    <source>
        <dbReference type="ARBA" id="ARBA00022649"/>
    </source>
</evidence>
<dbReference type="Pfam" id="PF04221">
    <property type="entry name" value="RelB"/>
    <property type="match status" value="1"/>
</dbReference>
<organism evidence="3 4">
    <name type="scientific">Enterococcus faecium</name>
    <name type="common">Streptococcus faecium</name>
    <dbReference type="NCBI Taxonomy" id="1352"/>
    <lineage>
        <taxon>Bacteria</taxon>
        <taxon>Bacillati</taxon>
        <taxon>Bacillota</taxon>
        <taxon>Bacilli</taxon>
        <taxon>Lactobacillales</taxon>
        <taxon>Enterococcaceae</taxon>
        <taxon>Enterococcus</taxon>
    </lineage>
</organism>
<comment type="caution">
    <text evidence="3">The sequence shown here is derived from an EMBL/GenBank/DDBJ whole genome shotgun (WGS) entry which is preliminary data.</text>
</comment>
<name>A0AB73TTL7_ENTFC</name>
<keyword evidence="2" id="KW-1277">Toxin-antitoxin system</keyword>
<evidence type="ECO:0000313" key="4">
    <source>
        <dbReference type="Proteomes" id="UP000249070"/>
    </source>
</evidence>
<dbReference type="GO" id="GO:0006355">
    <property type="term" value="P:regulation of DNA-templated transcription"/>
    <property type="evidence" value="ECO:0007669"/>
    <property type="project" value="InterPro"/>
</dbReference>
<gene>
    <name evidence="3" type="ORF">DKP91_13350</name>
</gene>
<dbReference type="InterPro" id="IPR013321">
    <property type="entry name" value="Arc_rbn_hlx_hlx"/>
</dbReference>
<dbReference type="Gene3D" id="1.10.1220.10">
    <property type="entry name" value="Met repressor-like"/>
    <property type="match status" value="1"/>
</dbReference>
<dbReference type="AlphaFoldDB" id="A0AB73TTL7"/>
<dbReference type="NCBIfam" id="TIGR02384">
    <property type="entry name" value="RelB_DinJ"/>
    <property type="match status" value="1"/>
</dbReference>
<evidence type="ECO:0000256" key="1">
    <source>
        <dbReference type="ARBA" id="ARBA00010562"/>
    </source>
</evidence>
<proteinExistence type="inferred from homology"/>
<comment type="similarity">
    <text evidence="1">Belongs to the RelB/DinJ antitoxin family.</text>
</comment>
<protein>
    <submittedName>
        <fullName evidence="3">Type II toxin-antitoxin system RelB/DinJ family antitoxin</fullName>
    </submittedName>
</protein>
<reference evidence="3 4" key="1">
    <citation type="submission" date="2018-05" db="EMBL/GenBank/DDBJ databases">
        <title>Vancomycin-resistant Enterococcus faecium strain from Chelyabinsk, Russia.</title>
        <authorList>
            <person name="Gostev V."/>
            <person name="Goncharov A."/>
            <person name="Kolodzhieva V."/>
            <person name="Suvorov A."/>
            <person name="Sidorenko S."/>
            <person name="Zueva L."/>
        </authorList>
    </citation>
    <scope>NUCLEOTIDE SEQUENCE [LARGE SCALE GENOMIC DNA]</scope>
    <source>
        <strain evidence="3 4">20</strain>
    </source>
</reference>